<dbReference type="PANTHER" id="PTHR46772:SF8">
    <property type="entry name" value="TRANSCRIPTION FACTOR BHLH95"/>
    <property type="match status" value="1"/>
</dbReference>
<evidence type="ECO:0000256" key="1">
    <source>
        <dbReference type="ARBA" id="ARBA00004123"/>
    </source>
</evidence>
<proteinExistence type="inferred from homology"/>
<dbReference type="InterPro" id="IPR054502">
    <property type="entry name" value="bHLH-TF_ACT-like_plant"/>
</dbReference>
<dbReference type="GeneID" id="103701387"/>
<dbReference type="CDD" id="cd04873">
    <property type="entry name" value="ACT_UUR-ACR-like"/>
    <property type="match status" value="1"/>
</dbReference>
<gene>
    <name evidence="10" type="primary">LOC103701387</name>
</gene>
<comment type="similarity">
    <text evidence="2">Belongs to the bHLH protein family.</text>
</comment>
<evidence type="ECO:0000256" key="6">
    <source>
        <dbReference type="SAM" id="Coils"/>
    </source>
</evidence>
<evidence type="ECO:0000256" key="7">
    <source>
        <dbReference type="SAM" id="MobiDB-lite"/>
    </source>
</evidence>
<dbReference type="Gene3D" id="4.10.280.10">
    <property type="entry name" value="Helix-loop-helix DNA-binding domain"/>
    <property type="match status" value="1"/>
</dbReference>
<dbReference type="PANTHER" id="PTHR46772">
    <property type="entry name" value="BHLH DOMAIN-CONTAINING PROTEIN"/>
    <property type="match status" value="1"/>
</dbReference>
<dbReference type="InterPro" id="IPR011598">
    <property type="entry name" value="bHLH_dom"/>
</dbReference>
<accession>A0A8B8J1B0</accession>
<dbReference type="AlphaFoldDB" id="A0A8B8J1B0"/>
<protein>
    <submittedName>
        <fullName evidence="10">Transcription factor bHLH95</fullName>
    </submittedName>
</protein>
<dbReference type="GO" id="GO:0009960">
    <property type="term" value="P:endosperm development"/>
    <property type="evidence" value="ECO:0007669"/>
    <property type="project" value="InterPro"/>
</dbReference>
<feature type="region of interest" description="Disordered" evidence="7">
    <location>
        <begin position="1"/>
        <end position="94"/>
    </location>
</feature>
<evidence type="ECO:0000256" key="4">
    <source>
        <dbReference type="ARBA" id="ARBA00023163"/>
    </source>
</evidence>
<organism evidence="9 10">
    <name type="scientific">Phoenix dactylifera</name>
    <name type="common">Date palm</name>
    <dbReference type="NCBI Taxonomy" id="42345"/>
    <lineage>
        <taxon>Eukaryota</taxon>
        <taxon>Viridiplantae</taxon>
        <taxon>Streptophyta</taxon>
        <taxon>Embryophyta</taxon>
        <taxon>Tracheophyta</taxon>
        <taxon>Spermatophyta</taxon>
        <taxon>Magnoliopsida</taxon>
        <taxon>Liliopsida</taxon>
        <taxon>Arecaceae</taxon>
        <taxon>Coryphoideae</taxon>
        <taxon>Phoeniceae</taxon>
        <taxon>Phoenix</taxon>
    </lineage>
</organism>
<dbReference type="Pfam" id="PF22754">
    <property type="entry name" value="bHLH-TF_ACT-like_plant"/>
    <property type="match status" value="1"/>
</dbReference>
<evidence type="ECO:0000256" key="5">
    <source>
        <dbReference type="ARBA" id="ARBA00023242"/>
    </source>
</evidence>
<name>A0A8B8J1B0_PHODC</name>
<dbReference type="InterPro" id="IPR036638">
    <property type="entry name" value="HLH_DNA-bd_sf"/>
</dbReference>
<evidence type="ECO:0000256" key="3">
    <source>
        <dbReference type="ARBA" id="ARBA00023015"/>
    </source>
</evidence>
<keyword evidence="9" id="KW-1185">Reference proteome</keyword>
<dbReference type="Proteomes" id="UP000228380">
    <property type="component" value="Chromosome 14"/>
</dbReference>
<dbReference type="Pfam" id="PF00010">
    <property type="entry name" value="HLH"/>
    <property type="match status" value="1"/>
</dbReference>
<feature type="compositionally biased region" description="Gly residues" evidence="7">
    <location>
        <begin position="1"/>
        <end position="10"/>
    </location>
</feature>
<dbReference type="GO" id="GO:0003700">
    <property type="term" value="F:DNA-binding transcription factor activity"/>
    <property type="evidence" value="ECO:0007669"/>
    <property type="project" value="InterPro"/>
</dbReference>
<evidence type="ECO:0000259" key="8">
    <source>
        <dbReference type="PROSITE" id="PS50888"/>
    </source>
</evidence>
<feature type="compositionally biased region" description="Basic and acidic residues" evidence="7">
    <location>
        <begin position="79"/>
        <end position="94"/>
    </location>
</feature>
<dbReference type="PROSITE" id="PS50888">
    <property type="entry name" value="BHLH"/>
    <property type="match status" value="1"/>
</dbReference>
<dbReference type="InterPro" id="IPR044278">
    <property type="entry name" value="BHLH95-like"/>
</dbReference>
<keyword evidence="5" id="KW-0539">Nucleus</keyword>
<feature type="coiled-coil region" evidence="6">
    <location>
        <begin position="129"/>
        <end position="156"/>
    </location>
</feature>
<keyword evidence="6" id="KW-0175">Coiled coil</keyword>
<evidence type="ECO:0000313" key="10">
    <source>
        <dbReference type="RefSeq" id="XP_026658057.2"/>
    </source>
</evidence>
<feature type="compositionally biased region" description="Low complexity" evidence="7">
    <location>
        <begin position="38"/>
        <end position="57"/>
    </location>
</feature>
<dbReference type="SUPFAM" id="SSF47459">
    <property type="entry name" value="HLH, helix-loop-helix DNA-binding domain"/>
    <property type="match status" value="1"/>
</dbReference>
<evidence type="ECO:0000313" key="9">
    <source>
        <dbReference type="Proteomes" id="UP000228380"/>
    </source>
</evidence>
<reference evidence="10" key="2">
    <citation type="submission" date="2025-08" db="UniProtKB">
        <authorList>
            <consortium name="RefSeq"/>
        </authorList>
    </citation>
    <scope>IDENTIFICATION</scope>
    <source>
        <tissue evidence="10">Young leaves</tissue>
    </source>
</reference>
<dbReference type="InterPro" id="IPR045239">
    <property type="entry name" value="bHLH95_bHLH"/>
</dbReference>
<reference evidence="9" key="1">
    <citation type="journal article" date="2019" name="Nat. Commun.">
        <title>Genome-wide association mapping of date palm fruit traits.</title>
        <authorList>
            <person name="Hazzouri K.M."/>
            <person name="Gros-Balthazard M."/>
            <person name="Flowers J.M."/>
            <person name="Copetti D."/>
            <person name="Lemansour A."/>
            <person name="Lebrun M."/>
            <person name="Masmoudi K."/>
            <person name="Ferrand S."/>
            <person name="Dhar M.I."/>
            <person name="Fresquez Z.A."/>
            <person name="Rosas U."/>
            <person name="Zhang J."/>
            <person name="Talag J."/>
            <person name="Lee S."/>
            <person name="Kudrna D."/>
            <person name="Powell R.F."/>
            <person name="Leitch I.J."/>
            <person name="Krueger R.R."/>
            <person name="Wing R.A."/>
            <person name="Amiri K.M.A."/>
            <person name="Purugganan M.D."/>
        </authorList>
    </citation>
    <scope>NUCLEOTIDE SEQUENCE [LARGE SCALE GENOMIC DNA]</scope>
    <source>
        <strain evidence="9">cv. Khalas</strain>
    </source>
</reference>
<dbReference type="RefSeq" id="XP_026658057.2">
    <property type="nucleotide sequence ID" value="XM_026802256.2"/>
</dbReference>
<feature type="domain" description="BHLH" evidence="8">
    <location>
        <begin position="89"/>
        <end position="139"/>
    </location>
</feature>
<sequence length="297" mass="32477">MSEEGGGGQGKLLRQGQTWGLFNSDNSGGDDRKPVVKPPESSSNSPSGPASNSLPGPTISAGGKRARDGASKSSSSKGGSHEGKGPIESDHEMHIWTERERRKKMRNMFTGLHALLPQLPPKADKSTIVDEAVKYIKKLQQNVQTLEKQKEERIRGVTLEEPSSQIQRMETTTREAFIADQVKNWAAANSPTAVSIPRCRSSFQTWTSPNVVLNVTGPDAHISICTAKKPGILSSIVYALEKHKLEVVSAQISSNIFRSMIMIHAHASGISDQFPEMLMIEDLYKYAVGEMLLWLSP</sequence>
<keyword evidence="4" id="KW-0804">Transcription</keyword>
<keyword evidence="3" id="KW-0805">Transcription regulation</keyword>
<dbReference type="OrthoDB" id="690068at2759"/>
<comment type="subcellular location">
    <subcellularLocation>
        <location evidence="1">Nucleus</location>
    </subcellularLocation>
</comment>
<evidence type="ECO:0000256" key="2">
    <source>
        <dbReference type="ARBA" id="ARBA00005510"/>
    </source>
</evidence>
<dbReference type="KEGG" id="pda:103701387"/>
<dbReference type="GO" id="GO:0046983">
    <property type="term" value="F:protein dimerization activity"/>
    <property type="evidence" value="ECO:0007669"/>
    <property type="project" value="InterPro"/>
</dbReference>
<dbReference type="CDD" id="cd11393">
    <property type="entry name" value="bHLH_AtbHLH_like"/>
    <property type="match status" value="1"/>
</dbReference>
<dbReference type="SMART" id="SM00353">
    <property type="entry name" value="HLH"/>
    <property type="match status" value="1"/>
</dbReference>
<feature type="compositionally biased region" description="Polar residues" evidence="7">
    <location>
        <begin position="18"/>
        <end position="27"/>
    </location>
</feature>